<dbReference type="GO" id="GO:0008017">
    <property type="term" value="F:microtubule binding"/>
    <property type="evidence" value="ECO:0007669"/>
    <property type="project" value="InterPro"/>
</dbReference>
<dbReference type="Pfam" id="PF13925">
    <property type="entry name" value="Katanin_con80"/>
    <property type="match status" value="1"/>
</dbReference>
<protein>
    <recommendedName>
        <fullName evidence="4">Katanin p80 subunit C-terminal domain-containing protein</fullName>
    </recommendedName>
</protein>
<dbReference type="Proteomes" id="UP000326396">
    <property type="component" value="Linkage Group LG18"/>
</dbReference>
<keyword evidence="2" id="KW-0963">Cytoplasm</keyword>
<comment type="caution">
    <text evidence="5">The sequence shown here is derived from an EMBL/GenBank/DDBJ whole genome shotgun (WGS) entry which is preliminary data.</text>
</comment>
<sequence length="171" mass="19141">MVSCTIIHEPTTIPMPVTVPDHKPQASRRDLTVKNDDDLAEVLMLDHNFILSTLRSRLTKLQVIQHFWDQNDTRGGINALQKLPDHDVQADVISVMLGNTESLTLDHFSCLLPLLSRLLDSQTERHIHVSLNMLLKLVAAFGPVINSTISAVGVDLHAQKRYPVFIFCSSI</sequence>
<feature type="domain" description="Katanin p80 subunit C-terminal" evidence="4">
    <location>
        <begin position="46"/>
        <end position="164"/>
    </location>
</feature>
<organism evidence="5 6">
    <name type="scientific">Mikania micrantha</name>
    <name type="common">bitter vine</name>
    <dbReference type="NCBI Taxonomy" id="192012"/>
    <lineage>
        <taxon>Eukaryota</taxon>
        <taxon>Viridiplantae</taxon>
        <taxon>Streptophyta</taxon>
        <taxon>Embryophyta</taxon>
        <taxon>Tracheophyta</taxon>
        <taxon>Spermatophyta</taxon>
        <taxon>Magnoliopsida</taxon>
        <taxon>eudicotyledons</taxon>
        <taxon>Gunneridae</taxon>
        <taxon>Pentapetalae</taxon>
        <taxon>asterids</taxon>
        <taxon>campanulids</taxon>
        <taxon>Asterales</taxon>
        <taxon>Asteraceae</taxon>
        <taxon>Asteroideae</taxon>
        <taxon>Heliantheae alliance</taxon>
        <taxon>Eupatorieae</taxon>
        <taxon>Mikania</taxon>
    </lineage>
</organism>
<keyword evidence="3" id="KW-0206">Cytoskeleton</keyword>
<accession>A0A5N6NM39</accession>
<evidence type="ECO:0000259" key="4">
    <source>
        <dbReference type="Pfam" id="PF13925"/>
    </source>
</evidence>
<evidence type="ECO:0000256" key="2">
    <source>
        <dbReference type="ARBA" id="ARBA00022490"/>
    </source>
</evidence>
<evidence type="ECO:0000256" key="3">
    <source>
        <dbReference type="ARBA" id="ARBA00023212"/>
    </source>
</evidence>
<dbReference type="PANTHER" id="PTHR19845:SF22">
    <property type="entry name" value="KATANIN P80 WD40 REPEAT-CONTAINING SUBUNIT B1 HOMOLOG"/>
    <property type="match status" value="1"/>
</dbReference>
<evidence type="ECO:0000256" key="1">
    <source>
        <dbReference type="ARBA" id="ARBA00004245"/>
    </source>
</evidence>
<dbReference type="InterPro" id="IPR028021">
    <property type="entry name" value="Katanin_C-terminal"/>
</dbReference>
<evidence type="ECO:0000313" key="5">
    <source>
        <dbReference type="EMBL" id="KAD4982367.1"/>
    </source>
</evidence>
<dbReference type="OrthoDB" id="1745659at2759"/>
<keyword evidence="6" id="KW-1185">Reference proteome</keyword>
<comment type="subcellular location">
    <subcellularLocation>
        <location evidence="1">Cytoplasm</location>
        <location evidence="1">Cytoskeleton</location>
    </subcellularLocation>
</comment>
<dbReference type="PANTHER" id="PTHR19845">
    <property type="entry name" value="KATANIN P80 SUBUNIT"/>
    <property type="match status" value="1"/>
</dbReference>
<proteinExistence type="predicted"/>
<reference evidence="5 6" key="1">
    <citation type="submission" date="2019-05" db="EMBL/GenBank/DDBJ databases">
        <title>Mikania micrantha, genome provides insights into the molecular mechanism of rapid growth.</title>
        <authorList>
            <person name="Liu B."/>
        </authorList>
    </citation>
    <scope>NUCLEOTIDE SEQUENCE [LARGE SCALE GENOMIC DNA]</scope>
    <source>
        <strain evidence="5">NLD-2019</strain>
        <tissue evidence="5">Leaf</tissue>
    </source>
</reference>
<evidence type="ECO:0000313" key="6">
    <source>
        <dbReference type="Proteomes" id="UP000326396"/>
    </source>
</evidence>
<gene>
    <name evidence="5" type="ORF">E3N88_19038</name>
</gene>
<name>A0A5N6NM39_9ASTR</name>
<dbReference type="GO" id="GO:0008352">
    <property type="term" value="C:katanin complex"/>
    <property type="evidence" value="ECO:0007669"/>
    <property type="project" value="TreeGrafter"/>
</dbReference>
<dbReference type="AlphaFoldDB" id="A0A5N6NM39"/>
<dbReference type="GO" id="GO:0007019">
    <property type="term" value="P:microtubule depolymerization"/>
    <property type="evidence" value="ECO:0007669"/>
    <property type="project" value="TreeGrafter"/>
</dbReference>
<dbReference type="EMBL" id="SZYD01000010">
    <property type="protein sequence ID" value="KAD4982367.1"/>
    <property type="molecule type" value="Genomic_DNA"/>
</dbReference>